<feature type="compositionally biased region" description="Acidic residues" evidence="4">
    <location>
        <begin position="84"/>
        <end position="93"/>
    </location>
</feature>
<dbReference type="SUPFAM" id="SSF48371">
    <property type="entry name" value="ARM repeat"/>
    <property type="match status" value="1"/>
</dbReference>
<dbReference type="InterPro" id="IPR050781">
    <property type="entry name" value="CWC22_splicing_factor"/>
</dbReference>
<dbReference type="Proteomes" id="UP000694867">
    <property type="component" value="Unplaced"/>
</dbReference>
<dbReference type="InterPro" id="IPR016024">
    <property type="entry name" value="ARM-type_fold"/>
</dbReference>
<evidence type="ECO:0000256" key="4">
    <source>
        <dbReference type="SAM" id="MobiDB-lite"/>
    </source>
</evidence>
<dbReference type="GO" id="GO:0042274">
    <property type="term" value="P:ribosomal small subunit biogenesis"/>
    <property type="evidence" value="ECO:0007669"/>
    <property type="project" value="TreeGrafter"/>
</dbReference>
<dbReference type="PROSITE" id="PS51366">
    <property type="entry name" value="MI"/>
    <property type="match status" value="1"/>
</dbReference>
<comment type="subcellular location">
    <subcellularLocation>
        <location evidence="1">Nucleus</location>
        <location evidence="1">Nucleolus</location>
    </subcellularLocation>
</comment>
<evidence type="ECO:0000313" key="6">
    <source>
        <dbReference type="Proteomes" id="UP000694867"/>
    </source>
</evidence>
<dbReference type="Pfam" id="PF02847">
    <property type="entry name" value="MA3"/>
    <property type="match status" value="1"/>
</dbReference>
<name>A0AAJ7L7B5_9ACAR</name>
<dbReference type="AlphaFoldDB" id="A0AAJ7L7B5"/>
<dbReference type="SMART" id="SM00544">
    <property type="entry name" value="MA3"/>
    <property type="match status" value="1"/>
</dbReference>
<reference evidence="7" key="1">
    <citation type="submission" date="2025-08" db="UniProtKB">
        <authorList>
            <consortium name="RefSeq"/>
        </authorList>
    </citation>
    <scope>IDENTIFICATION</scope>
</reference>
<dbReference type="KEGG" id="goe:100906458"/>
<dbReference type="GeneID" id="100906458"/>
<keyword evidence="6" id="KW-1185">Reference proteome</keyword>
<dbReference type="InterPro" id="IPR003891">
    <property type="entry name" value="Initiation_fac_eIF4g_MI"/>
</dbReference>
<evidence type="ECO:0000256" key="2">
    <source>
        <dbReference type="ARBA" id="ARBA00006856"/>
    </source>
</evidence>
<proteinExistence type="inferred from homology"/>
<evidence type="ECO:0000256" key="1">
    <source>
        <dbReference type="ARBA" id="ARBA00004604"/>
    </source>
</evidence>
<sequence length="940" mass="107123">MKFRKSSRKDHKQLKKQKKHAQSVKYLQWQNSARGEPSGKIQKHRTNMSGINGQMNRIFSKLDIFKDSEQPRASASQSKHQNSEEVDSSDEDLGDRLERAYSGKEENIQEELKESFEDRVARLKRENEEEDKEISRLEKMLYLNKRKNNNMPKSFVEEGLDFILEVVDKKYKKQYNDDMELLEGAEGELKNAFMKQKTRENPGSDEDSTRDSDDFTQENERRRKIRFAEQPKEDEDEEMSDEAEDASDFDGEFDEEMDQDEDIDEDTEDGSDDDEAESMDLNVDEQDSENEEIESSEREDESAASVMAELKALKRVGGNPAKRPASRDESTTRNTDFAEEDDDHEQDSDVEADEGDEEQEDGEGGESDEDSAVHGEDIPQEEEADDFIRKRNKIGADGSYEDIYGRKRNAGGEVVSTEAQKYVPPARRLELSNDLQLEKLQKQVKGLLNRLSETNLRLISQQMVELYSKHSKNNVTSTLSVAIGDAVFGLSATPERLILEPALLCSLLHGNIGQEVGAQILEDVIDRFKSLLESQSTGKQMENILKFLCYLFLFKVVTHGIIYDIVKKFDPVDERDVDYIMTILKTCGFALRRCDPLALKELIVSIQAKCKGSSSNRHRFMLDTLMALKNNNISKISNCDPSTSDRAFKSLKACLNKGAVIHELNVSLEDLYNARIRGKWWLVGSAWADEDDSRPKAEVSKDTSRPAGEEVSSRILELAAKAGMNTDIRRSIFCIIMSAQDYIDASERILRLNLTPIQQREFCYVLLLCTAKEKQFNPFYAHLALFFCKKNRKVFSMTLQCAIWDFIKSIDSYTVAKVRFLALFTSMLVCKKGLPLTVLKNIEFVDLSNDKVIAFLRCFLLDVLGTLDDEEITSIFSKVALAGPKLELLRDGLLVFFKKFLLKNPKFLLDVDPVEIKMKLKAAENALSVQHHQGDADLFD</sequence>
<organism evidence="6 7">
    <name type="scientific">Galendromus occidentalis</name>
    <name type="common">western predatory mite</name>
    <dbReference type="NCBI Taxonomy" id="34638"/>
    <lineage>
        <taxon>Eukaryota</taxon>
        <taxon>Metazoa</taxon>
        <taxon>Ecdysozoa</taxon>
        <taxon>Arthropoda</taxon>
        <taxon>Chelicerata</taxon>
        <taxon>Arachnida</taxon>
        <taxon>Acari</taxon>
        <taxon>Parasitiformes</taxon>
        <taxon>Mesostigmata</taxon>
        <taxon>Gamasina</taxon>
        <taxon>Phytoseioidea</taxon>
        <taxon>Phytoseiidae</taxon>
        <taxon>Typhlodrominae</taxon>
        <taxon>Galendromus</taxon>
    </lineage>
</organism>
<evidence type="ECO:0000313" key="7">
    <source>
        <dbReference type="RefSeq" id="XP_018496137.2"/>
    </source>
</evidence>
<feature type="compositionally biased region" description="Polar residues" evidence="4">
    <location>
        <begin position="47"/>
        <end position="57"/>
    </location>
</feature>
<feature type="compositionally biased region" description="Basic and acidic residues" evidence="4">
    <location>
        <begin position="94"/>
        <end position="105"/>
    </location>
</feature>
<evidence type="ECO:0000256" key="3">
    <source>
        <dbReference type="ARBA" id="ARBA00023242"/>
    </source>
</evidence>
<protein>
    <submittedName>
        <fullName evidence="7">Nucleolar MIF4G domain-containing protein 1</fullName>
    </submittedName>
</protein>
<dbReference type="SMART" id="SM00543">
    <property type="entry name" value="MIF4G"/>
    <property type="match status" value="1"/>
</dbReference>
<feature type="compositionally biased region" description="Acidic residues" evidence="4">
    <location>
        <begin position="232"/>
        <end position="302"/>
    </location>
</feature>
<feature type="domain" description="MI" evidence="5">
    <location>
        <begin position="727"/>
        <end position="844"/>
    </location>
</feature>
<comment type="similarity">
    <text evidence="2">Belongs to the CWC22 family.</text>
</comment>
<dbReference type="GO" id="GO:0003723">
    <property type="term" value="F:RNA binding"/>
    <property type="evidence" value="ECO:0007669"/>
    <property type="project" value="InterPro"/>
</dbReference>
<accession>A0AAJ7L7B5</accession>
<dbReference type="Pfam" id="PF02854">
    <property type="entry name" value="MIF4G"/>
    <property type="match status" value="1"/>
</dbReference>
<keyword evidence="3" id="KW-0539">Nucleus</keyword>
<gene>
    <name evidence="7" type="primary">LOC100906458</name>
</gene>
<dbReference type="Gene3D" id="1.25.40.180">
    <property type="match status" value="1"/>
</dbReference>
<feature type="compositionally biased region" description="Polar residues" evidence="4">
    <location>
        <begin position="71"/>
        <end position="80"/>
    </location>
</feature>
<feature type="region of interest" description="Disordered" evidence="4">
    <location>
        <begin position="192"/>
        <end position="391"/>
    </location>
</feature>
<dbReference type="RefSeq" id="XP_018496137.2">
    <property type="nucleotide sequence ID" value="XM_018640621.2"/>
</dbReference>
<dbReference type="InterPro" id="IPR003890">
    <property type="entry name" value="MIF4G-like_typ-3"/>
</dbReference>
<dbReference type="GO" id="GO:0005730">
    <property type="term" value="C:nucleolus"/>
    <property type="evidence" value="ECO:0007669"/>
    <property type="project" value="UniProtKB-SubCell"/>
</dbReference>
<dbReference type="PANTHER" id="PTHR18034:SF4">
    <property type="entry name" value="NUCLEOLAR MIF4G DOMAIN-CONTAINING PROTEIN 1"/>
    <property type="match status" value="1"/>
</dbReference>
<feature type="region of interest" description="Disordered" evidence="4">
    <location>
        <begin position="1"/>
        <end position="105"/>
    </location>
</feature>
<feature type="compositionally biased region" description="Basic and acidic residues" evidence="4">
    <location>
        <begin position="197"/>
        <end position="231"/>
    </location>
</feature>
<feature type="compositionally biased region" description="Basic residues" evidence="4">
    <location>
        <begin position="1"/>
        <end position="22"/>
    </location>
</feature>
<evidence type="ECO:0000259" key="5">
    <source>
        <dbReference type="PROSITE" id="PS51366"/>
    </source>
</evidence>
<dbReference type="PANTHER" id="PTHR18034">
    <property type="entry name" value="CELL CYCLE CONTROL PROTEIN CWF22-RELATED"/>
    <property type="match status" value="1"/>
</dbReference>
<feature type="compositionally biased region" description="Acidic residues" evidence="4">
    <location>
        <begin position="337"/>
        <end position="370"/>
    </location>
</feature>